<dbReference type="PANTHER" id="PTHR43673:SF10">
    <property type="entry name" value="NADH DEHYDROGENASE_NAD(P)H NITROREDUCTASE XCC3605-RELATED"/>
    <property type="match status" value="1"/>
</dbReference>
<evidence type="ECO:0000313" key="4">
    <source>
        <dbReference type="EMBL" id="UYP48647.1"/>
    </source>
</evidence>
<dbReference type="Pfam" id="PF00881">
    <property type="entry name" value="Nitroreductase"/>
    <property type="match status" value="1"/>
</dbReference>
<keyword evidence="2" id="KW-0560">Oxidoreductase</keyword>
<protein>
    <recommendedName>
        <fullName evidence="3">Nitroreductase domain-containing protein</fullName>
    </recommendedName>
</protein>
<gene>
    <name evidence="4" type="ORF">NEF87_004932</name>
</gene>
<accession>A0ABY6HYP7</accession>
<evidence type="ECO:0000256" key="2">
    <source>
        <dbReference type="ARBA" id="ARBA00023002"/>
    </source>
</evidence>
<comment type="similarity">
    <text evidence="1">Belongs to the nitroreductase family.</text>
</comment>
<evidence type="ECO:0000259" key="3">
    <source>
        <dbReference type="Pfam" id="PF00881"/>
    </source>
</evidence>
<dbReference type="Proteomes" id="UP001208689">
    <property type="component" value="Chromosome"/>
</dbReference>
<keyword evidence="5" id="KW-1185">Reference proteome</keyword>
<dbReference type="SUPFAM" id="SSF55469">
    <property type="entry name" value="FMN-dependent nitroreductase-like"/>
    <property type="match status" value="1"/>
</dbReference>
<dbReference type="EMBL" id="CP104013">
    <property type="protein sequence ID" value="UYP48647.1"/>
    <property type="molecule type" value="Genomic_DNA"/>
</dbReference>
<dbReference type="PANTHER" id="PTHR43673">
    <property type="entry name" value="NAD(P)H NITROREDUCTASE YDGI-RELATED"/>
    <property type="match status" value="1"/>
</dbReference>
<evidence type="ECO:0000313" key="5">
    <source>
        <dbReference type="Proteomes" id="UP001208689"/>
    </source>
</evidence>
<evidence type="ECO:0000256" key="1">
    <source>
        <dbReference type="ARBA" id="ARBA00007118"/>
    </source>
</evidence>
<reference evidence="4" key="1">
    <citation type="submission" date="2022-09" db="EMBL/GenBank/DDBJ databases">
        <title>Actin cytoskeleton and complex cell architecture in an #Asgard archaeon.</title>
        <authorList>
            <person name="Ponce Toledo R.I."/>
            <person name="Schleper C."/>
            <person name="Rodrigues Oliveira T."/>
            <person name="Wollweber F."/>
            <person name="Xu J."/>
            <person name="Rittmann S."/>
            <person name="Klingl A."/>
            <person name="Pilhofer M."/>
        </authorList>
    </citation>
    <scope>NUCLEOTIDE SEQUENCE</scope>
    <source>
        <strain evidence="4">B-35</strain>
    </source>
</reference>
<dbReference type="InterPro" id="IPR000415">
    <property type="entry name" value="Nitroreductase-like"/>
</dbReference>
<name>A0ABY6HYP7_9ARCH</name>
<sequence>MEFNKLITTRRSIRGFTDEMIPIEVLKRIFEQTRLSPTWANKQGVKYVLVSDPSKIEIIREASEQEWTKSANVFVVVCIDPKDSGKNHDGLQYFPVDAAICLTQLIYSATNEGLGTVWMGWFKEEPIKKALNIPKETRIIGMTPLGYPKYKPKEQKRKDLQDFVFGDDYGKVWKGLR</sequence>
<dbReference type="Gene3D" id="3.40.109.10">
    <property type="entry name" value="NADH Oxidase"/>
    <property type="match status" value="1"/>
</dbReference>
<proteinExistence type="inferred from homology"/>
<feature type="domain" description="Nitroreductase" evidence="3">
    <location>
        <begin position="7"/>
        <end position="78"/>
    </location>
</feature>
<organism evidence="4 5">
    <name type="scientific">Candidatus Lokiarchaeum ossiferum</name>
    <dbReference type="NCBI Taxonomy" id="2951803"/>
    <lineage>
        <taxon>Archaea</taxon>
        <taxon>Promethearchaeati</taxon>
        <taxon>Promethearchaeota</taxon>
        <taxon>Promethearchaeia</taxon>
        <taxon>Promethearchaeales</taxon>
        <taxon>Promethearchaeaceae</taxon>
        <taxon>Candidatus Lokiarchaeum</taxon>
    </lineage>
</organism>
<dbReference type="InterPro" id="IPR029479">
    <property type="entry name" value="Nitroreductase"/>
</dbReference>